<sequence length="280" mass="30845">MIVDAHQHFWQIDRGMHGWIDDSISGIRRDYLPKHLAPYLAHFGIDKTILVQAAEDLADNSFMDGLAQNADFIGGIVAWLDLSASNAADILHDLAQNPLIKGVRPVLQGIEDSTWILQPAVLDNLRLLPGNGLRFDALVQPRHLTAIDTLATSIPDLPIVIDHAAKPVIRGGTALDRDWLDGMARLAHHPQMHCKISGLATEFGPGWSAESLRPVVQHLLECFGPARLMWGSDWPVLELDGSYPQWFTCLKTMIADLNTAEQADILGGTATRFYGLASER</sequence>
<gene>
    <name evidence="3" type="ORF">PEV8663_02804</name>
</gene>
<evidence type="ECO:0000313" key="4">
    <source>
        <dbReference type="Proteomes" id="UP000220836"/>
    </source>
</evidence>
<dbReference type="InterPro" id="IPR052350">
    <property type="entry name" value="Metallo-dep_Lactonases"/>
</dbReference>
<name>A0A238KN78_9RHOB</name>
<evidence type="ECO:0000256" key="1">
    <source>
        <dbReference type="ARBA" id="ARBA00038310"/>
    </source>
</evidence>
<dbReference type="InterPro" id="IPR006680">
    <property type="entry name" value="Amidohydro-rel"/>
</dbReference>
<reference evidence="3 4" key="1">
    <citation type="submission" date="2017-05" db="EMBL/GenBank/DDBJ databases">
        <authorList>
            <person name="Song R."/>
            <person name="Chenine A.L."/>
            <person name="Ruprecht R.M."/>
        </authorList>
    </citation>
    <scope>NUCLEOTIDE SEQUENCE [LARGE SCALE GENOMIC DNA]</scope>
    <source>
        <strain evidence="3 4">CECT 8663</strain>
    </source>
</reference>
<dbReference type="RefSeq" id="WP_170125881.1">
    <property type="nucleotide sequence ID" value="NZ_CBDIHF020000003.1"/>
</dbReference>
<evidence type="ECO:0000313" key="3">
    <source>
        <dbReference type="EMBL" id="SMX44158.1"/>
    </source>
</evidence>
<dbReference type="Proteomes" id="UP000220836">
    <property type="component" value="Unassembled WGS sequence"/>
</dbReference>
<dbReference type="InterPro" id="IPR032466">
    <property type="entry name" value="Metal_Hydrolase"/>
</dbReference>
<evidence type="ECO:0000259" key="2">
    <source>
        <dbReference type="Pfam" id="PF04909"/>
    </source>
</evidence>
<keyword evidence="3" id="KW-0378">Hydrolase</keyword>
<dbReference type="Gene3D" id="3.20.20.140">
    <property type="entry name" value="Metal-dependent hydrolases"/>
    <property type="match status" value="1"/>
</dbReference>
<protein>
    <submittedName>
        <fullName evidence="3">Amidohydrolase</fullName>
    </submittedName>
</protein>
<keyword evidence="4" id="KW-1185">Reference proteome</keyword>
<dbReference type="EMBL" id="FXYH01000010">
    <property type="protein sequence ID" value="SMX44158.1"/>
    <property type="molecule type" value="Genomic_DNA"/>
</dbReference>
<dbReference type="GO" id="GO:0016787">
    <property type="term" value="F:hydrolase activity"/>
    <property type="evidence" value="ECO:0007669"/>
    <property type="project" value="UniProtKB-KW"/>
</dbReference>
<feature type="domain" description="Amidohydrolase-related" evidence="2">
    <location>
        <begin position="3"/>
        <end position="276"/>
    </location>
</feature>
<dbReference type="SUPFAM" id="SSF51556">
    <property type="entry name" value="Metallo-dependent hydrolases"/>
    <property type="match status" value="1"/>
</dbReference>
<dbReference type="PANTHER" id="PTHR43569:SF2">
    <property type="entry name" value="AMIDOHYDROLASE-RELATED DOMAIN-CONTAINING PROTEIN"/>
    <property type="match status" value="1"/>
</dbReference>
<dbReference type="PANTHER" id="PTHR43569">
    <property type="entry name" value="AMIDOHYDROLASE"/>
    <property type="match status" value="1"/>
</dbReference>
<accession>A0A238KN78</accession>
<dbReference type="Pfam" id="PF04909">
    <property type="entry name" value="Amidohydro_2"/>
    <property type="match status" value="1"/>
</dbReference>
<proteinExistence type="inferred from homology"/>
<organism evidence="3 4">
    <name type="scientific">Pelagimonas varians</name>
    <dbReference type="NCBI Taxonomy" id="696760"/>
    <lineage>
        <taxon>Bacteria</taxon>
        <taxon>Pseudomonadati</taxon>
        <taxon>Pseudomonadota</taxon>
        <taxon>Alphaproteobacteria</taxon>
        <taxon>Rhodobacterales</taxon>
        <taxon>Roseobacteraceae</taxon>
        <taxon>Pelagimonas</taxon>
    </lineage>
</organism>
<dbReference type="AlphaFoldDB" id="A0A238KN78"/>
<comment type="similarity">
    <text evidence="1">Belongs to the metallo-dependent hydrolases superfamily.</text>
</comment>